<evidence type="ECO:0000313" key="4">
    <source>
        <dbReference type="Proteomes" id="UP000034772"/>
    </source>
</evidence>
<evidence type="ECO:0000313" key="3">
    <source>
        <dbReference type="EMBL" id="KKU87841.1"/>
    </source>
</evidence>
<sequence length="338" mass="37661">MLRRKIKIAILSFYSGLVSRGVETFVTELSARVKDKVDLQVYRGDRLPGAGNKLSYLFADPPSLAIKQFTQRTLSKLKDDPPDIIMALNNGWMSLLAKQFCRQRKSKLVLAGFSGIGWDDKVNLWFNPDCFLACTKFQAEWAKSINSKAKVVQVYIGVDTRRFRPEGRKFNHGLKPPIVLVVAGPERTKRVELAVKAVSKINASLLIVGRQPEAIDGLARKLLGKRYKNILVDYAQLDSVYRSVQVYTLPSVSSEAYGISILEAMASGLPVVVNDDPIRKELVGDAGIVVDPTNMTTYVSALVQALKSTDAAGYRRQAAKFSWEKISQQYLDLWSTLV</sequence>
<dbReference type="GO" id="GO:0016757">
    <property type="term" value="F:glycosyltransferase activity"/>
    <property type="evidence" value="ECO:0007669"/>
    <property type="project" value="InterPro"/>
</dbReference>
<keyword evidence="1 3" id="KW-0808">Transferase</keyword>
<feature type="domain" description="Glycosyl transferase family 1" evidence="2">
    <location>
        <begin position="169"/>
        <end position="316"/>
    </location>
</feature>
<comment type="caution">
    <text evidence="3">The sequence shown here is derived from an EMBL/GenBank/DDBJ whole genome shotgun (WGS) entry which is preliminary data.</text>
</comment>
<dbReference type="EMBL" id="LCOZ01000008">
    <property type="protein sequence ID" value="KKU87841.1"/>
    <property type="molecule type" value="Genomic_DNA"/>
</dbReference>
<dbReference type="SUPFAM" id="SSF53756">
    <property type="entry name" value="UDP-Glycosyltransferase/glycogen phosphorylase"/>
    <property type="match status" value="1"/>
</dbReference>
<protein>
    <submittedName>
        <fullName evidence="3">Glycosyl transferase, group 1</fullName>
    </submittedName>
</protein>
<gene>
    <name evidence="3" type="ORF">UY17_C0008G0009</name>
</gene>
<dbReference type="Gene3D" id="3.40.50.2000">
    <property type="entry name" value="Glycogen Phosphorylase B"/>
    <property type="match status" value="2"/>
</dbReference>
<dbReference type="InterPro" id="IPR001296">
    <property type="entry name" value="Glyco_trans_1"/>
</dbReference>
<dbReference type="CDD" id="cd03801">
    <property type="entry name" value="GT4_PimA-like"/>
    <property type="match status" value="1"/>
</dbReference>
<dbReference type="PANTHER" id="PTHR46401">
    <property type="entry name" value="GLYCOSYLTRANSFERASE WBBK-RELATED"/>
    <property type="match status" value="1"/>
</dbReference>
<dbReference type="Pfam" id="PF00534">
    <property type="entry name" value="Glycos_transf_1"/>
    <property type="match status" value="1"/>
</dbReference>
<evidence type="ECO:0000259" key="2">
    <source>
        <dbReference type="Pfam" id="PF00534"/>
    </source>
</evidence>
<evidence type="ECO:0000256" key="1">
    <source>
        <dbReference type="ARBA" id="ARBA00022679"/>
    </source>
</evidence>
<proteinExistence type="predicted"/>
<dbReference type="Proteomes" id="UP000034772">
    <property type="component" value="Unassembled WGS sequence"/>
</dbReference>
<dbReference type="AlphaFoldDB" id="A0A0G1U1A7"/>
<organism evidence="3 4">
    <name type="scientific">Candidatus Beckwithbacteria bacterium GW2011_GWC2_47_9</name>
    <dbReference type="NCBI Taxonomy" id="1618373"/>
    <lineage>
        <taxon>Bacteria</taxon>
        <taxon>Candidatus Beckwithiibacteriota</taxon>
    </lineage>
</organism>
<reference evidence="3 4" key="1">
    <citation type="journal article" date="2015" name="Nature">
        <title>rRNA introns, odd ribosomes, and small enigmatic genomes across a large radiation of phyla.</title>
        <authorList>
            <person name="Brown C.T."/>
            <person name="Hug L.A."/>
            <person name="Thomas B.C."/>
            <person name="Sharon I."/>
            <person name="Castelle C.J."/>
            <person name="Singh A."/>
            <person name="Wilkins M.J."/>
            <person name="Williams K.H."/>
            <person name="Banfield J.F."/>
        </authorList>
    </citation>
    <scope>NUCLEOTIDE SEQUENCE [LARGE SCALE GENOMIC DNA]</scope>
</reference>
<dbReference type="GO" id="GO:0009103">
    <property type="term" value="P:lipopolysaccharide biosynthetic process"/>
    <property type="evidence" value="ECO:0007669"/>
    <property type="project" value="TreeGrafter"/>
</dbReference>
<name>A0A0G1U1A7_9BACT</name>
<dbReference type="PANTHER" id="PTHR46401:SF2">
    <property type="entry name" value="GLYCOSYLTRANSFERASE WBBK-RELATED"/>
    <property type="match status" value="1"/>
</dbReference>
<accession>A0A0G1U1A7</accession>